<protein>
    <submittedName>
        <fullName evidence="1">Uncharacterized protein</fullName>
    </submittedName>
</protein>
<proteinExistence type="predicted"/>
<comment type="caution">
    <text evidence="1">The sequence shown here is derived from an EMBL/GenBank/DDBJ whole genome shotgun (WGS) entry which is preliminary data.</text>
</comment>
<keyword evidence="2" id="KW-1185">Reference proteome</keyword>
<dbReference type="EMBL" id="BMAW01109704">
    <property type="protein sequence ID" value="GFT39843.1"/>
    <property type="molecule type" value="Genomic_DNA"/>
</dbReference>
<sequence length="97" mass="10863">MVRRNGGHDSRGVSVIGILGKNAATAPTPWLMGPPSKILSLACVVLKRIWRVVGAEVEYLWVQSPVIVTFDSKPDSRKGNVSRRDQQKMETFNWYHA</sequence>
<evidence type="ECO:0000313" key="1">
    <source>
        <dbReference type="EMBL" id="GFT39843.1"/>
    </source>
</evidence>
<accession>A0A8X6NXM7</accession>
<name>A0A8X6NXM7_NEPPI</name>
<evidence type="ECO:0000313" key="2">
    <source>
        <dbReference type="Proteomes" id="UP000887013"/>
    </source>
</evidence>
<gene>
    <name evidence="1" type="ORF">NPIL_56761</name>
</gene>
<dbReference type="AlphaFoldDB" id="A0A8X6NXM7"/>
<dbReference type="Proteomes" id="UP000887013">
    <property type="component" value="Unassembled WGS sequence"/>
</dbReference>
<organism evidence="1 2">
    <name type="scientific">Nephila pilipes</name>
    <name type="common">Giant wood spider</name>
    <name type="synonym">Nephila maculata</name>
    <dbReference type="NCBI Taxonomy" id="299642"/>
    <lineage>
        <taxon>Eukaryota</taxon>
        <taxon>Metazoa</taxon>
        <taxon>Ecdysozoa</taxon>
        <taxon>Arthropoda</taxon>
        <taxon>Chelicerata</taxon>
        <taxon>Arachnida</taxon>
        <taxon>Araneae</taxon>
        <taxon>Araneomorphae</taxon>
        <taxon>Entelegynae</taxon>
        <taxon>Araneoidea</taxon>
        <taxon>Nephilidae</taxon>
        <taxon>Nephila</taxon>
    </lineage>
</organism>
<reference evidence="1" key="1">
    <citation type="submission" date="2020-08" db="EMBL/GenBank/DDBJ databases">
        <title>Multicomponent nature underlies the extraordinary mechanical properties of spider dragline silk.</title>
        <authorList>
            <person name="Kono N."/>
            <person name="Nakamura H."/>
            <person name="Mori M."/>
            <person name="Yoshida Y."/>
            <person name="Ohtoshi R."/>
            <person name="Malay A.D."/>
            <person name="Moran D.A.P."/>
            <person name="Tomita M."/>
            <person name="Numata K."/>
            <person name="Arakawa K."/>
        </authorList>
    </citation>
    <scope>NUCLEOTIDE SEQUENCE</scope>
</reference>